<organism evidence="17 18">
    <name type="scientific">Dactylellina haptotyla (strain CBS 200.50)</name>
    <name type="common">Nematode-trapping fungus</name>
    <name type="synonym">Monacrosporium haptotylum</name>
    <dbReference type="NCBI Taxonomy" id="1284197"/>
    <lineage>
        <taxon>Eukaryota</taxon>
        <taxon>Fungi</taxon>
        <taxon>Dikarya</taxon>
        <taxon>Ascomycota</taxon>
        <taxon>Pezizomycotina</taxon>
        <taxon>Orbiliomycetes</taxon>
        <taxon>Orbiliales</taxon>
        <taxon>Orbiliaceae</taxon>
        <taxon>Dactylellina</taxon>
    </lineage>
</organism>
<dbReference type="eggNOG" id="ENOG502QQ71">
    <property type="taxonomic scope" value="Eukaryota"/>
</dbReference>
<dbReference type="Pfam" id="PF00722">
    <property type="entry name" value="Glyco_hydro_16"/>
    <property type="match status" value="1"/>
</dbReference>
<dbReference type="PANTHER" id="PTHR10963">
    <property type="entry name" value="GLYCOSYL HYDROLASE-RELATED"/>
    <property type="match status" value="1"/>
</dbReference>
<dbReference type="GO" id="GO:0016757">
    <property type="term" value="F:glycosyltransferase activity"/>
    <property type="evidence" value="ECO:0007669"/>
    <property type="project" value="UniProtKB-KW"/>
</dbReference>
<dbReference type="EMBL" id="AQGS01000059">
    <property type="protein sequence ID" value="EPS44072.1"/>
    <property type="molecule type" value="Genomic_DNA"/>
</dbReference>
<dbReference type="PANTHER" id="PTHR10963:SF68">
    <property type="entry name" value="GLYCOSIDASE CRH1-RELATED"/>
    <property type="match status" value="1"/>
</dbReference>
<dbReference type="SUPFAM" id="SSF49899">
    <property type="entry name" value="Concanavalin A-like lectins/glucanases"/>
    <property type="match status" value="1"/>
</dbReference>
<comment type="caution">
    <text evidence="17">The sequence shown here is derived from an EMBL/GenBank/DDBJ whole genome shotgun (WGS) entry which is preliminary data.</text>
</comment>
<dbReference type="AlphaFoldDB" id="S8C8T8"/>
<reference evidence="18" key="2">
    <citation type="submission" date="2013-04" db="EMBL/GenBank/DDBJ databases">
        <title>Genomic mechanisms accounting for the adaptation to parasitism in nematode-trapping fungi.</title>
        <authorList>
            <person name="Ahren D.G."/>
        </authorList>
    </citation>
    <scope>NUCLEOTIDE SEQUENCE [LARGE SCALE GENOMIC DNA]</scope>
    <source>
        <strain evidence="18">CBS 200.50</strain>
    </source>
</reference>
<dbReference type="PROSITE" id="PS51762">
    <property type="entry name" value="GH16_2"/>
    <property type="match status" value="1"/>
</dbReference>
<keyword evidence="9" id="KW-0325">Glycoprotein</keyword>
<keyword evidence="8 14" id="KW-0472">Membrane</keyword>
<evidence type="ECO:0000259" key="16">
    <source>
        <dbReference type="PROSITE" id="PS51762"/>
    </source>
</evidence>
<dbReference type="GO" id="GO:0031505">
    <property type="term" value="P:fungal-type cell wall organization"/>
    <property type="evidence" value="ECO:0007669"/>
    <property type="project" value="TreeGrafter"/>
</dbReference>
<comment type="function">
    <text evidence="13">Dual chitinase/transglycosylase that plays a role in cell wall architecture. Chitinase and transglycosylase activities are coupled. Required for the polysaccharide cross-linking at the septa and the cell wall. More specifically, transfers chitin to 1,6-beta-glucan in the cell wall.</text>
</comment>
<sequence>MIARSSSALLATALATLVGLSSSQTYTACNPLFATCPANPALGGSMSADFTTGANDMFPAALSDNKISYGSQGAQFTVSGSGDSPTLASNFYIMFGRVSVTMMSAPGVGIVSSVVLQSDDLDEIDWEWLGGDNSQVQSNYFGKGNTNTYDRAAFIPVDNPQGAEHTYTIEWTSKSITWSIDGVVKRVLTVENSSGGGQYYPQTPMQVKLGLWSGGDPGNPAGTIQWAGGYTDYSKGPFSMFVRSVSIQDYSTGSSYSYSDNSGSYTSIRSNGGTIGIDAGGGSGSSVDYVAPTLTDIPINNGIPGSYSTGTAVTRTPYVAPTSAEEYWAGTGFRVSSASEYTNNANPPVASSYSSAWHDPNLPYIVSDPPAPAPTTPVPTAYGNPNDGPVYIVTTPASFYGSTNRSGGGRPRLMGSNLVWISELLFLPPYALALGGGFIAALLL</sequence>
<dbReference type="HOGENOM" id="CLU_027506_3_1_1"/>
<feature type="transmembrane region" description="Helical" evidence="14">
    <location>
        <begin position="418"/>
        <end position="443"/>
    </location>
</feature>
<evidence type="ECO:0000256" key="9">
    <source>
        <dbReference type="ARBA" id="ARBA00023180"/>
    </source>
</evidence>
<evidence type="ECO:0000256" key="12">
    <source>
        <dbReference type="ARBA" id="ARBA00038074"/>
    </source>
</evidence>
<evidence type="ECO:0000256" key="7">
    <source>
        <dbReference type="ARBA" id="ARBA00022801"/>
    </source>
</evidence>
<dbReference type="GO" id="GO:0008843">
    <property type="term" value="F:endochitinase activity"/>
    <property type="evidence" value="ECO:0007669"/>
    <property type="project" value="UniProtKB-EC"/>
</dbReference>
<evidence type="ECO:0000256" key="6">
    <source>
        <dbReference type="ARBA" id="ARBA00022729"/>
    </source>
</evidence>
<comment type="catalytic activity">
    <reaction evidence="1">
        <text>Random endo-hydrolysis of N-acetyl-beta-D-glucosaminide (1-&gt;4)-beta-linkages in chitin and chitodextrins.</text>
        <dbReference type="EC" id="3.2.1.14"/>
    </reaction>
</comment>
<keyword evidence="5" id="KW-0808">Transferase</keyword>
<keyword evidence="4" id="KW-0328">Glycosyltransferase</keyword>
<dbReference type="InterPro" id="IPR000757">
    <property type="entry name" value="Beta-glucanase-like"/>
</dbReference>
<proteinExistence type="inferred from homology"/>
<keyword evidence="14" id="KW-0812">Transmembrane</keyword>
<evidence type="ECO:0000256" key="11">
    <source>
        <dbReference type="ARBA" id="ARBA00023316"/>
    </source>
</evidence>
<dbReference type="OMA" id="TSAEEYW"/>
<comment type="subcellular location">
    <subcellularLocation>
        <location evidence="2">Membrane</location>
    </subcellularLocation>
</comment>
<feature type="signal peptide" evidence="15">
    <location>
        <begin position="1"/>
        <end position="23"/>
    </location>
</feature>
<gene>
    <name evidence="17" type="ORF">H072_1952</name>
</gene>
<dbReference type="GO" id="GO:0005975">
    <property type="term" value="P:carbohydrate metabolic process"/>
    <property type="evidence" value="ECO:0007669"/>
    <property type="project" value="InterPro"/>
</dbReference>
<dbReference type="STRING" id="1284197.S8C8T8"/>
<feature type="chain" id="PRO_5004548958" description="chitinase" evidence="15">
    <location>
        <begin position="24"/>
        <end position="444"/>
    </location>
</feature>
<evidence type="ECO:0000256" key="2">
    <source>
        <dbReference type="ARBA" id="ARBA00004370"/>
    </source>
</evidence>
<evidence type="ECO:0000256" key="5">
    <source>
        <dbReference type="ARBA" id="ARBA00022679"/>
    </source>
</evidence>
<evidence type="ECO:0000256" key="10">
    <source>
        <dbReference type="ARBA" id="ARBA00023295"/>
    </source>
</evidence>
<dbReference type="Gene3D" id="2.60.120.200">
    <property type="match status" value="1"/>
</dbReference>
<keyword evidence="6 15" id="KW-0732">Signal</keyword>
<dbReference type="Proteomes" id="UP000015100">
    <property type="component" value="Unassembled WGS sequence"/>
</dbReference>
<dbReference type="GO" id="GO:0009277">
    <property type="term" value="C:fungal-type cell wall"/>
    <property type="evidence" value="ECO:0007669"/>
    <property type="project" value="TreeGrafter"/>
</dbReference>
<evidence type="ECO:0000256" key="4">
    <source>
        <dbReference type="ARBA" id="ARBA00022676"/>
    </source>
</evidence>
<evidence type="ECO:0000313" key="17">
    <source>
        <dbReference type="EMBL" id="EPS44072.1"/>
    </source>
</evidence>
<dbReference type="CDD" id="cd02183">
    <property type="entry name" value="GH16_fungal_CRH1_transglycosylase"/>
    <property type="match status" value="1"/>
</dbReference>
<keyword evidence="10" id="KW-0326">Glycosidase</keyword>
<keyword evidence="7" id="KW-0378">Hydrolase</keyword>
<evidence type="ECO:0000256" key="8">
    <source>
        <dbReference type="ARBA" id="ARBA00023136"/>
    </source>
</evidence>
<evidence type="ECO:0000256" key="3">
    <source>
        <dbReference type="ARBA" id="ARBA00012729"/>
    </source>
</evidence>
<protein>
    <recommendedName>
        <fullName evidence="3">chitinase</fullName>
        <ecNumber evidence="3">3.2.1.14</ecNumber>
    </recommendedName>
</protein>
<dbReference type="GO" id="GO:0016020">
    <property type="term" value="C:membrane"/>
    <property type="evidence" value="ECO:0007669"/>
    <property type="project" value="UniProtKB-SubCell"/>
</dbReference>
<dbReference type="FunFam" id="2.60.120.200:FF:000152">
    <property type="entry name" value="Cell wall glucanase"/>
    <property type="match status" value="1"/>
</dbReference>
<dbReference type="EC" id="3.2.1.14" evidence="3"/>
<reference evidence="17 18" key="1">
    <citation type="journal article" date="2013" name="PLoS Genet.">
        <title>Genomic mechanisms accounting for the adaptation to parasitism in nematode-trapping fungi.</title>
        <authorList>
            <person name="Meerupati T."/>
            <person name="Andersson K.M."/>
            <person name="Friman E."/>
            <person name="Kumar D."/>
            <person name="Tunlid A."/>
            <person name="Ahren D."/>
        </authorList>
    </citation>
    <scope>NUCLEOTIDE SEQUENCE [LARGE SCALE GENOMIC DNA]</scope>
    <source>
        <strain evidence="17 18">CBS 200.50</strain>
    </source>
</reference>
<keyword evidence="11" id="KW-0961">Cell wall biogenesis/degradation</keyword>
<evidence type="ECO:0000256" key="1">
    <source>
        <dbReference type="ARBA" id="ARBA00000822"/>
    </source>
</evidence>
<dbReference type="InterPro" id="IPR013320">
    <property type="entry name" value="ConA-like_dom_sf"/>
</dbReference>
<evidence type="ECO:0000313" key="18">
    <source>
        <dbReference type="Proteomes" id="UP000015100"/>
    </source>
</evidence>
<evidence type="ECO:0000256" key="13">
    <source>
        <dbReference type="ARBA" id="ARBA00093308"/>
    </source>
</evidence>
<keyword evidence="18" id="KW-1185">Reference proteome</keyword>
<accession>S8C8T8</accession>
<feature type="domain" description="GH16" evidence="16">
    <location>
        <begin position="20"/>
        <end position="235"/>
    </location>
</feature>
<evidence type="ECO:0000256" key="14">
    <source>
        <dbReference type="SAM" id="Phobius"/>
    </source>
</evidence>
<keyword evidence="14" id="KW-1133">Transmembrane helix</keyword>
<comment type="similarity">
    <text evidence="12">Belongs to the glycosyl hydrolase 16 family. CRH1 subfamily.</text>
</comment>
<name>S8C8T8_DACHA</name>
<dbReference type="InterPro" id="IPR050546">
    <property type="entry name" value="Glycosyl_Hydrlase_16"/>
</dbReference>
<evidence type="ECO:0000256" key="15">
    <source>
        <dbReference type="SAM" id="SignalP"/>
    </source>
</evidence>
<dbReference type="OrthoDB" id="4781at2759"/>